<accession>A0A7N2LUG1</accession>
<dbReference type="EMBL" id="LRBV02000006">
    <property type="status" value="NOT_ANNOTATED_CDS"/>
    <property type="molecule type" value="Genomic_DNA"/>
</dbReference>
<protein>
    <recommendedName>
        <fullName evidence="4">Protein FAR1-RELATED SEQUENCE</fullName>
    </recommendedName>
</protein>
<evidence type="ECO:0000313" key="3">
    <source>
        <dbReference type="Proteomes" id="UP000594261"/>
    </source>
</evidence>
<dbReference type="Gramene" id="QL06p006476:mrna">
    <property type="protein sequence ID" value="QL06p006476:mrna"/>
    <property type="gene ID" value="QL06p006476"/>
</dbReference>
<feature type="transmembrane region" description="Helical" evidence="1">
    <location>
        <begin position="109"/>
        <end position="128"/>
    </location>
</feature>
<sequence length="152" mass="16999">MKVSILVNGLWSDGKSNLEEVVSIDSEEDTTPKIGENEDTKEDITPKIGMEFDSEDEAYLYNIYARYVGFSIRRDWLNRSKANKTTIISHKYSLGTAGFLHSALGTAGFLHWIAAACSVWAAVFLMQLHQLHSLNRLACVSDVESGNKYMCT</sequence>
<dbReference type="Proteomes" id="UP000594261">
    <property type="component" value="Chromosome 6"/>
</dbReference>
<keyword evidence="1" id="KW-0472">Membrane</keyword>
<evidence type="ECO:0000313" key="2">
    <source>
        <dbReference type="EnsemblPlants" id="QL06p006476:mrna"/>
    </source>
</evidence>
<reference evidence="2" key="2">
    <citation type="submission" date="2021-01" db="UniProtKB">
        <authorList>
            <consortium name="EnsemblPlants"/>
        </authorList>
    </citation>
    <scope>IDENTIFICATION</scope>
</reference>
<reference evidence="2 3" key="1">
    <citation type="journal article" date="2016" name="G3 (Bethesda)">
        <title>First Draft Assembly and Annotation of the Genome of a California Endemic Oak Quercus lobata Nee (Fagaceae).</title>
        <authorList>
            <person name="Sork V.L."/>
            <person name="Fitz-Gibbon S.T."/>
            <person name="Puiu D."/>
            <person name="Crepeau M."/>
            <person name="Gugger P.F."/>
            <person name="Sherman R."/>
            <person name="Stevens K."/>
            <person name="Langley C.H."/>
            <person name="Pellegrini M."/>
            <person name="Salzberg S.L."/>
        </authorList>
    </citation>
    <scope>NUCLEOTIDE SEQUENCE [LARGE SCALE GENOMIC DNA]</scope>
    <source>
        <strain evidence="2 3">cv. SW786</strain>
    </source>
</reference>
<dbReference type="InParanoid" id="A0A7N2LUG1"/>
<keyword evidence="3" id="KW-1185">Reference proteome</keyword>
<dbReference type="EnsemblPlants" id="QL06p006476:mrna">
    <property type="protein sequence ID" value="QL06p006476:mrna"/>
    <property type="gene ID" value="QL06p006476"/>
</dbReference>
<organism evidence="2 3">
    <name type="scientific">Quercus lobata</name>
    <name type="common">Valley oak</name>
    <dbReference type="NCBI Taxonomy" id="97700"/>
    <lineage>
        <taxon>Eukaryota</taxon>
        <taxon>Viridiplantae</taxon>
        <taxon>Streptophyta</taxon>
        <taxon>Embryophyta</taxon>
        <taxon>Tracheophyta</taxon>
        <taxon>Spermatophyta</taxon>
        <taxon>Magnoliopsida</taxon>
        <taxon>eudicotyledons</taxon>
        <taxon>Gunneridae</taxon>
        <taxon>Pentapetalae</taxon>
        <taxon>rosids</taxon>
        <taxon>fabids</taxon>
        <taxon>Fagales</taxon>
        <taxon>Fagaceae</taxon>
        <taxon>Quercus</taxon>
    </lineage>
</organism>
<dbReference type="PANTHER" id="PTHR46328">
    <property type="entry name" value="FAR-RED IMPAIRED RESPONSIVE (FAR1) FAMILY PROTEIN-RELATED"/>
    <property type="match status" value="1"/>
</dbReference>
<dbReference type="AlphaFoldDB" id="A0A7N2LUG1"/>
<keyword evidence="1" id="KW-1133">Transmembrane helix</keyword>
<evidence type="ECO:0000256" key="1">
    <source>
        <dbReference type="SAM" id="Phobius"/>
    </source>
</evidence>
<proteinExistence type="predicted"/>
<keyword evidence="1" id="KW-0812">Transmembrane</keyword>
<name>A0A7N2LUG1_QUELO</name>
<evidence type="ECO:0008006" key="4">
    <source>
        <dbReference type="Google" id="ProtNLM"/>
    </source>
</evidence>